<dbReference type="InterPro" id="IPR000515">
    <property type="entry name" value="MetI-like"/>
</dbReference>
<evidence type="ECO:0000313" key="10">
    <source>
        <dbReference type="Proteomes" id="UP000293142"/>
    </source>
</evidence>
<evidence type="ECO:0000313" key="9">
    <source>
        <dbReference type="EMBL" id="TBL79520.1"/>
    </source>
</evidence>
<dbReference type="PROSITE" id="PS50928">
    <property type="entry name" value="ABC_TM1"/>
    <property type="match status" value="1"/>
</dbReference>
<dbReference type="Proteomes" id="UP000293142">
    <property type="component" value="Unassembled WGS sequence"/>
</dbReference>
<gene>
    <name evidence="9" type="ORF">EYB31_11465</name>
</gene>
<dbReference type="PANTHER" id="PTHR43744">
    <property type="entry name" value="ABC TRANSPORTER PERMEASE PROTEIN MG189-RELATED-RELATED"/>
    <property type="match status" value="1"/>
</dbReference>
<feature type="transmembrane region" description="Helical" evidence="7">
    <location>
        <begin position="79"/>
        <end position="98"/>
    </location>
</feature>
<feature type="transmembrane region" description="Helical" evidence="7">
    <location>
        <begin position="12"/>
        <end position="36"/>
    </location>
</feature>
<dbReference type="Gene3D" id="1.10.3720.10">
    <property type="entry name" value="MetI-like"/>
    <property type="match status" value="1"/>
</dbReference>
<dbReference type="EMBL" id="SIRE01000007">
    <property type="protein sequence ID" value="TBL79520.1"/>
    <property type="molecule type" value="Genomic_DNA"/>
</dbReference>
<comment type="subcellular location">
    <subcellularLocation>
        <location evidence="1 7">Cell membrane</location>
        <topology evidence="1 7">Multi-pass membrane protein</topology>
    </subcellularLocation>
</comment>
<comment type="caution">
    <text evidence="9">The sequence shown here is derived from an EMBL/GenBank/DDBJ whole genome shotgun (WGS) entry which is preliminary data.</text>
</comment>
<sequence>MSFAHKKKLTLADYCIMGALAAYSLACLIPFLYMLVVSFTDPSVYVPLKLYVLPEKWSLASYTYILGNDRFLEAFNNTVFITVIGSVLSLAVTFTMAYALTRKQLPGRGIVIGAVVFTLLFHVGIIPNYLLVKNIGLLNSTWSLIWPTLTNAWSIIVVRSFLESLPSELEDAASIDGCNDLGIFTKIVLPLSMPAVAAFALIFAVSQWNIYFNALIYLSDASKWTLQLLVKTLVLDAGTNSVDASSDAMQLPQETIRMSAILVSMAPILIVYPFLQKYFVKGIMIGSIKG</sequence>
<feature type="domain" description="ABC transmembrane type-1" evidence="8">
    <location>
        <begin position="75"/>
        <end position="274"/>
    </location>
</feature>
<dbReference type="InterPro" id="IPR035906">
    <property type="entry name" value="MetI-like_sf"/>
</dbReference>
<evidence type="ECO:0000259" key="8">
    <source>
        <dbReference type="PROSITE" id="PS50928"/>
    </source>
</evidence>
<evidence type="ECO:0000256" key="2">
    <source>
        <dbReference type="ARBA" id="ARBA00022448"/>
    </source>
</evidence>
<feature type="transmembrane region" description="Helical" evidence="7">
    <location>
        <begin position="256"/>
        <end position="275"/>
    </location>
</feature>
<feature type="transmembrane region" description="Helical" evidence="7">
    <location>
        <begin position="183"/>
        <end position="205"/>
    </location>
</feature>
<evidence type="ECO:0000256" key="3">
    <source>
        <dbReference type="ARBA" id="ARBA00022475"/>
    </source>
</evidence>
<keyword evidence="3" id="KW-1003">Cell membrane</keyword>
<name>A0A4Q9DUF8_9BACL</name>
<dbReference type="AlphaFoldDB" id="A0A4Q9DUF8"/>
<proteinExistence type="inferred from homology"/>
<accession>A0A4Q9DUF8</accession>
<comment type="similarity">
    <text evidence="7">Belongs to the binding-protein-dependent transport system permease family.</text>
</comment>
<dbReference type="OrthoDB" id="9810086at2"/>
<evidence type="ECO:0000256" key="7">
    <source>
        <dbReference type="RuleBase" id="RU363032"/>
    </source>
</evidence>
<dbReference type="Pfam" id="PF00528">
    <property type="entry name" value="BPD_transp_1"/>
    <property type="match status" value="1"/>
</dbReference>
<keyword evidence="6 7" id="KW-0472">Membrane</keyword>
<evidence type="ECO:0000256" key="5">
    <source>
        <dbReference type="ARBA" id="ARBA00022989"/>
    </source>
</evidence>
<dbReference type="PANTHER" id="PTHR43744:SF9">
    <property type="entry name" value="POLYGALACTURONAN_RHAMNOGALACTURONAN TRANSPORT SYSTEM PERMEASE PROTEIN YTCP"/>
    <property type="match status" value="1"/>
</dbReference>
<keyword evidence="2 7" id="KW-0813">Transport</keyword>
<evidence type="ECO:0000256" key="1">
    <source>
        <dbReference type="ARBA" id="ARBA00004651"/>
    </source>
</evidence>
<dbReference type="GO" id="GO:0005886">
    <property type="term" value="C:plasma membrane"/>
    <property type="evidence" value="ECO:0007669"/>
    <property type="project" value="UniProtKB-SubCell"/>
</dbReference>
<organism evidence="9 10">
    <name type="scientific">Paenibacillus thalictri</name>
    <dbReference type="NCBI Taxonomy" id="2527873"/>
    <lineage>
        <taxon>Bacteria</taxon>
        <taxon>Bacillati</taxon>
        <taxon>Bacillota</taxon>
        <taxon>Bacilli</taxon>
        <taxon>Bacillales</taxon>
        <taxon>Paenibacillaceae</taxon>
        <taxon>Paenibacillus</taxon>
    </lineage>
</organism>
<dbReference type="SUPFAM" id="SSF161098">
    <property type="entry name" value="MetI-like"/>
    <property type="match status" value="1"/>
</dbReference>
<dbReference type="RefSeq" id="WP_131013466.1">
    <property type="nucleotide sequence ID" value="NZ_SIRE01000007.1"/>
</dbReference>
<evidence type="ECO:0000256" key="4">
    <source>
        <dbReference type="ARBA" id="ARBA00022692"/>
    </source>
</evidence>
<protein>
    <submittedName>
        <fullName evidence="9">Carbohydrate ABC transporter permease</fullName>
    </submittedName>
</protein>
<keyword evidence="4 7" id="KW-0812">Transmembrane</keyword>
<feature type="transmembrane region" description="Helical" evidence="7">
    <location>
        <begin position="110"/>
        <end position="132"/>
    </location>
</feature>
<dbReference type="CDD" id="cd06261">
    <property type="entry name" value="TM_PBP2"/>
    <property type="match status" value="1"/>
</dbReference>
<evidence type="ECO:0000256" key="6">
    <source>
        <dbReference type="ARBA" id="ARBA00023136"/>
    </source>
</evidence>
<keyword evidence="10" id="KW-1185">Reference proteome</keyword>
<dbReference type="GO" id="GO:0055085">
    <property type="term" value="P:transmembrane transport"/>
    <property type="evidence" value="ECO:0007669"/>
    <property type="project" value="InterPro"/>
</dbReference>
<reference evidence="9 10" key="1">
    <citation type="submission" date="2019-02" db="EMBL/GenBank/DDBJ databases">
        <title>Paenibacillus sp. nov., isolated from surface-sterilized tissue of Thalictrum simplex L.</title>
        <authorList>
            <person name="Tuo L."/>
        </authorList>
    </citation>
    <scope>NUCLEOTIDE SEQUENCE [LARGE SCALE GENOMIC DNA]</scope>
    <source>
        <strain evidence="9 10">N2SHLJ1</strain>
    </source>
</reference>
<keyword evidence="5 7" id="KW-1133">Transmembrane helix</keyword>